<comment type="caution">
    <text evidence="1">The sequence shown here is derived from an EMBL/GenBank/DDBJ whole genome shotgun (WGS) entry which is preliminary data.</text>
</comment>
<organism evidence="1 2">
    <name type="scientific">Bauhinia variegata</name>
    <name type="common">Purple orchid tree</name>
    <name type="synonym">Phanera variegata</name>
    <dbReference type="NCBI Taxonomy" id="167791"/>
    <lineage>
        <taxon>Eukaryota</taxon>
        <taxon>Viridiplantae</taxon>
        <taxon>Streptophyta</taxon>
        <taxon>Embryophyta</taxon>
        <taxon>Tracheophyta</taxon>
        <taxon>Spermatophyta</taxon>
        <taxon>Magnoliopsida</taxon>
        <taxon>eudicotyledons</taxon>
        <taxon>Gunneridae</taxon>
        <taxon>Pentapetalae</taxon>
        <taxon>rosids</taxon>
        <taxon>fabids</taxon>
        <taxon>Fabales</taxon>
        <taxon>Fabaceae</taxon>
        <taxon>Cercidoideae</taxon>
        <taxon>Cercideae</taxon>
        <taxon>Bauhiniinae</taxon>
        <taxon>Bauhinia</taxon>
    </lineage>
</organism>
<evidence type="ECO:0000313" key="1">
    <source>
        <dbReference type="EMBL" id="KAI4301473.1"/>
    </source>
</evidence>
<protein>
    <submittedName>
        <fullName evidence="1">Uncharacterized protein</fullName>
    </submittedName>
</protein>
<accession>A0ACB9KW40</accession>
<keyword evidence="2" id="KW-1185">Reference proteome</keyword>
<dbReference type="EMBL" id="CM039438">
    <property type="protein sequence ID" value="KAI4301473.1"/>
    <property type="molecule type" value="Genomic_DNA"/>
</dbReference>
<sequence>MAVSKCPVVAHRAWNVLRLALLWARKGGIFKRRLATELGLLSKYLKCLGHTARTPKARIHYFERELSFDKTPIFHVKMHRPSSMRFHLPCMNPQVDFDYDFGDDDVEYDDARKSFLVAPQNDDAENAFETFSSEGEEEGIDKRAEEFIAKFYQQMKLQRQISLLQYNQTPTRDSLSI</sequence>
<proteinExistence type="predicted"/>
<name>A0ACB9KW40_BAUVA</name>
<dbReference type="Proteomes" id="UP000828941">
    <property type="component" value="Chromosome 13"/>
</dbReference>
<evidence type="ECO:0000313" key="2">
    <source>
        <dbReference type="Proteomes" id="UP000828941"/>
    </source>
</evidence>
<gene>
    <name evidence="1" type="ORF">L6164_034750</name>
</gene>
<reference evidence="1 2" key="1">
    <citation type="journal article" date="2022" name="DNA Res.">
        <title>Chromosomal-level genome assembly of the orchid tree Bauhinia variegata (Leguminosae; Cercidoideae) supports the allotetraploid origin hypothesis of Bauhinia.</title>
        <authorList>
            <person name="Zhong Y."/>
            <person name="Chen Y."/>
            <person name="Zheng D."/>
            <person name="Pang J."/>
            <person name="Liu Y."/>
            <person name="Luo S."/>
            <person name="Meng S."/>
            <person name="Qian L."/>
            <person name="Wei D."/>
            <person name="Dai S."/>
            <person name="Zhou R."/>
        </authorList>
    </citation>
    <scope>NUCLEOTIDE SEQUENCE [LARGE SCALE GENOMIC DNA]</scope>
    <source>
        <strain evidence="1">BV-YZ2020</strain>
    </source>
</reference>